<evidence type="ECO:0000259" key="1">
    <source>
        <dbReference type="Pfam" id="PF25597"/>
    </source>
</evidence>
<feature type="non-terminal residue" evidence="2">
    <location>
        <position position="1"/>
    </location>
</feature>
<evidence type="ECO:0000313" key="2">
    <source>
        <dbReference type="EMBL" id="KIY61108.1"/>
    </source>
</evidence>
<evidence type="ECO:0000313" key="3">
    <source>
        <dbReference type="Proteomes" id="UP000054007"/>
    </source>
</evidence>
<name>A0A0D7ARX1_9AGAR</name>
<reference evidence="2 3" key="1">
    <citation type="journal article" date="2015" name="Fungal Genet. Biol.">
        <title>Evolution of novel wood decay mechanisms in Agaricales revealed by the genome sequences of Fistulina hepatica and Cylindrobasidium torrendii.</title>
        <authorList>
            <person name="Floudas D."/>
            <person name="Held B.W."/>
            <person name="Riley R."/>
            <person name="Nagy L.G."/>
            <person name="Koehler G."/>
            <person name="Ransdell A.S."/>
            <person name="Younus H."/>
            <person name="Chow J."/>
            <person name="Chiniquy J."/>
            <person name="Lipzen A."/>
            <person name="Tritt A."/>
            <person name="Sun H."/>
            <person name="Haridas S."/>
            <person name="LaButti K."/>
            <person name="Ohm R.A."/>
            <person name="Kues U."/>
            <person name="Blanchette R.A."/>
            <person name="Grigoriev I.V."/>
            <person name="Minto R.E."/>
            <person name="Hibbett D.S."/>
        </authorList>
    </citation>
    <scope>NUCLEOTIDE SEQUENCE [LARGE SCALE GENOMIC DNA]</scope>
    <source>
        <strain evidence="2 3">FP15055 ss-10</strain>
    </source>
</reference>
<dbReference type="Proteomes" id="UP000054007">
    <property type="component" value="Unassembled WGS sequence"/>
</dbReference>
<dbReference type="OrthoDB" id="2640446at2759"/>
<dbReference type="AlphaFoldDB" id="A0A0D7ARX1"/>
<sequence length="61" mass="7212">GITPFEAFYKRKPDLSNLHEFGCTVWVHDWLKSDSKLKPRAREGKWIGYDAESNGHRIYYP</sequence>
<protein>
    <recommendedName>
        <fullName evidence="1">Retroviral polymerase SH3-like domain-containing protein</fullName>
    </recommendedName>
</protein>
<dbReference type="STRING" id="1314674.A0A0D7ARX1"/>
<keyword evidence="3" id="KW-1185">Reference proteome</keyword>
<feature type="non-terminal residue" evidence="2">
    <location>
        <position position="61"/>
    </location>
</feature>
<gene>
    <name evidence="2" type="ORF">CYLTODRAFT_330967</name>
</gene>
<proteinExistence type="predicted"/>
<dbReference type="InterPro" id="IPR057670">
    <property type="entry name" value="SH3_retrovirus"/>
</dbReference>
<dbReference type="Pfam" id="PF25597">
    <property type="entry name" value="SH3_retrovirus"/>
    <property type="match status" value="1"/>
</dbReference>
<accession>A0A0D7ARX1</accession>
<feature type="domain" description="Retroviral polymerase SH3-like" evidence="1">
    <location>
        <begin position="23"/>
        <end position="61"/>
    </location>
</feature>
<dbReference type="EMBL" id="KN881052">
    <property type="protein sequence ID" value="KIY61108.1"/>
    <property type="molecule type" value="Genomic_DNA"/>
</dbReference>
<organism evidence="2 3">
    <name type="scientific">Cylindrobasidium torrendii FP15055 ss-10</name>
    <dbReference type="NCBI Taxonomy" id="1314674"/>
    <lineage>
        <taxon>Eukaryota</taxon>
        <taxon>Fungi</taxon>
        <taxon>Dikarya</taxon>
        <taxon>Basidiomycota</taxon>
        <taxon>Agaricomycotina</taxon>
        <taxon>Agaricomycetes</taxon>
        <taxon>Agaricomycetidae</taxon>
        <taxon>Agaricales</taxon>
        <taxon>Marasmiineae</taxon>
        <taxon>Physalacriaceae</taxon>
        <taxon>Cylindrobasidium</taxon>
    </lineage>
</organism>